<dbReference type="Proteomes" id="UP000327039">
    <property type="component" value="Unassembled WGS sequence"/>
</dbReference>
<feature type="transmembrane region" description="Helical" evidence="1">
    <location>
        <begin position="165"/>
        <end position="185"/>
    </location>
</feature>
<evidence type="ECO:0000313" key="3">
    <source>
        <dbReference type="Proteomes" id="UP000327039"/>
    </source>
</evidence>
<feature type="transmembrane region" description="Helical" evidence="1">
    <location>
        <begin position="206"/>
        <end position="227"/>
    </location>
</feature>
<keyword evidence="1" id="KW-1133">Transmembrane helix</keyword>
<feature type="transmembrane region" description="Helical" evidence="1">
    <location>
        <begin position="29"/>
        <end position="62"/>
    </location>
</feature>
<keyword evidence="3" id="KW-1185">Reference proteome</keyword>
<dbReference type="EMBL" id="VYRZ01000002">
    <property type="protein sequence ID" value="KAA9087230.1"/>
    <property type="molecule type" value="Genomic_DNA"/>
</dbReference>
<protein>
    <submittedName>
        <fullName evidence="2">Uncharacterized protein</fullName>
    </submittedName>
</protein>
<evidence type="ECO:0000313" key="2">
    <source>
        <dbReference type="EMBL" id="KAA9087230.1"/>
    </source>
</evidence>
<feature type="transmembrane region" description="Helical" evidence="1">
    <location>
        <begin position="74"/>
        <end position="93"/>
    </location>
</feature>
<keyword evidence="1" id="KW-0812">Transmembrane</keyword>
<keyword evidence="1" id="KW-0472">Membrane</keyword>
<dbReference type="RefSeq" id="WP_150419427.1">
    <property type="nucleotide sequence ID" value="NZ_VYRZ01000002.1"/>
</dbReference>
<evidence type="ECO:0000256" key="1">
    <source>
        <dbReference type="SAM" id="Phobius"/>
    </source>
</evidence>
<reference evidence="3" key="1">
    <citation type="submission" date="2019-09" db="EMBL/GenBank/DDBJ databases">
        <title>Mumia zhuanghuii sp. nov. isolated from the intestinal contents of plateau pika (Ochotona curzoniae) in the Qinghai-Tibet plateau of China.</title>
        <authorList>
            <person name="Tian Z."/>
        </authorList>
    </citation>
    <scope>NUCLEOTIDE SEQUENCE [LARGE SCALE GENOMIC DNA]</scope>
    <source>
        <strain evidence="3">DSM 25564</strain>
    </source>
</reference>
<accession>A0A5J5ISF8</accession>
<proteinExistence type="predicted"/>
<comment type="caution">
    <text evidence="2">The sequence shown here is derived from an EMBL/GenBank/DDBJ whole genome shotgun (WGS) entry which is preliminary data.</text>
</comment>
<name>A0A5J5ISF8_9MICO</name>
<sequence length="231" mass="23345">MIGAGFILVAVGLLDIARRNLSGARVGIVVVLLAGTLLPLAAWAGATAWWFAALAVAGGWAATTSTREPTRWGLWPAAGVAAVSAGAVALVGIRDGQGPLANIWPGGSPLGTVSLDLAVGIAGALVFLLESGNVIVRASLRGGVVAAEAVGALRGGRLIGPLERILVFALTLTGAFTLLAAVLAAKGIVRFPEISRDEDGGDRAEYFLVGSLVSWVVALGAAFLVWWSGSS</sequence>
<dbReference type="OrthoDB" id="4715924at2"/>
<organism evidence="2 3">
    <name type="scientific">Microbacterium radiodurans</name>
    <dbReference type="NCBI Taxonomy" id="661398"/>
    <lineage>
        <taxon>Bacteria</taxon>
        <taxon>Bacillati</taxon>
        <taxon>Actinomycetota</taxon>
        <taxon>Actinomycetes</taxon>
        <taxon>Micrococcales</taxon>
        <taxon>Microbacteriaceae</taxon>
        <taxon>Microbacterium</taxon>
    </lineage>
</organism>
<feature type="transmembrane region" description="Helical" evidence="1">
    <location>
        <begin position="113"/>
        <end position="130"/>
    </location>
</feature>
<dbReference type="AlphaFoldDB" id="A0A5J5ISF8"/>
<gene>
    <name evidence="2" type="ORF">F6B42_09790</name>
</gene>